<proteinExistence type="predicted"/>
<reference evidence="1 2" key="1">
    <citation type="submission" date="2024-02" db="EMBL/GenBank/DDBJ databases">
        <authorList>
            <person name="Chen Y."/>
            <person name="Shah S."/>
            <person name="Dougan E. K."/>
            <person name="Thang M."/>
            <person name="Chan C."/>
        </authorList>
    </citation>
    <scope>NUCLEOTIDE SEQUENCE [LARGE SCALE GENOMIC DNA]</scope>
</reference>
<dbReference type="EMBL" id="CAXAMN010016069">
    <property type="protein sequence ID" value="CAK9047266.1"/>
    <property type="molecule type" value="Genomic_DNA"/>
</dbReference>
<keyword evidence="2" id="KW-1185">Reference proteome</keyword>
<name>A0ABP0M6W2_9DINO</name>
<accession>A0ABP0M6W2</accession>
<evidence type="ECO:0000313" key="1">
    <source>
        <dbReference type="EMBL" id="CAK9047266.1"/>
    </source>
</evidence>
<comment type="caution">
    <text evidence="1">The sequence shown here is derived from an EMBL/GenBank/DDBJ whole genome shotgun (WGS) entry which is preliminary data.</text>
</comment>
<sequence length="118" mass="13405">MSMMTAARFGEILSQRPGKEMIPEFDAPKEYVGKSTVTVKIDGKDEVVQMDPDNGPMLWTPDGSRLYTYITYCDPCVMGAGCSRQDKSWSHMTFTEQTIQVHMVAKCNRRRKELYGVV</sequence>
<protein>
    <submittedName>
        <fullName evidence="1">Uncharacterized protein</fullName>
    </submittedName>
</protein>
<organism evidence="1 2">
    <name type="scientific">Durusdinium trenchii</name>
    <dbReference type="NCBI Taxonomy" id="1381693"/>
    <lineage>
        <taxon>Eukaryota</taxon>
        <taxon>Sar</taxon>
        <taxon>Alveolata</taxon>
        <taxon>Dinophyceae</taxon>
        <taxon>Suessiales</taxon>
        <taxon>Symbiodiniaceae</taxon>
        <taxon>Durusdinium</taxon>
    </lineage>
</organism>
<evidence type="ECO:0000313" key="2">
    <source>
        <dbReference type="Proteomes" id="UP001642484"/>
    </source>
</evidence>
<dbReference type="Proteomes" id="UP001642484">
    <property type="component" value="Unassembled WGS sequence"/>
</dbReference>
<gene>
    <name evidence="1" type="ORF">CCMP2556_LOCUS24472</name>
</gene>